<dbReference type="EMBL" id="LAXJ01000002">
    <property type="protein sequence ID" value="KRS14512.1"/>
    <property type="molecule type" value="Genomic_DNA"/>
</dbReference>
<keyword evidence="3" id="KW-0328">Glycosyltransferase</keyword>
<dbReference type="Pfam" id="PF03734">
    <property type="entry name" value="YkuD"/>
    <property type="match status" value="1"/>
</dbReference>
<name>A0A0T5P077_9RHOB</name>
<feature type="active site" description="Proton donor/acceptor" evidence="9">
    <location>
        <position position="149"/>
    </location>
</feature>
<protein>
    <recommendedName>
        <fullName evidence="11">L,D-TPase catalytic domain-containing protein</fullName>
    </recommendedName>
</protein>
<comment type="similarity">
    <text evidence="2">Belongs to the YkuD family.</text>
</comment>
<dbReference type="Gene3D" id="2.40.440.10">
    <property type="entry name" value="L,D-transpeptidase catalytic domain-like"/>
    <property type="match status" value="1"/>
</dbReference>
<comment type="caution">
    <text evidence="12">The sequence shown here is derived from an EMBL/GenBank/DDBJ whole genome shotgun (WGS) entry which is preliminary data.</text>
</comment>
<evidence type="ECO:0000256" key="7">
    <source>
        <dbReference type="ARBA" id="ARBA00022984"/>
    </source>
</evidence>
<feature type="domain" description="L,D-TPase catalytic" evidence="11">
    <location>
        <begin position="59"/>
        <end position="189"/>
    </location>
</feature>
<evidence type="ECO:0000256" key="10">
    <source>
        <dbReference type="SAM" id="SignalP"/>
    </source>
</evidence>
<dbReference type="InterPro" id="IPR005490">
    <property type="entry name" value="LD_TPept_cat_dom"/>
</dbReference>
<dbReference type="GO" id="GO:0005576">
    <property type="term" value="C:extracellular region"/>
    <property type="evidence" value="ECO:0007669"/>
    <property type="project" value="TreeGrafter"/>
</dbReference>
<dbReference type="InterPro" id="IPR038063">
    <property type="entry name" value="Transpep_catalytic_dom"/>
</dbReference>
<keyword evidence="4" id="KW-0808">Transferase</keyword>
<dbReference type="STRING" id="1641875.XM53_02000"/>
<keyword evidence="13" id="KW-1185">Reference proteome</keyword>
<comment type="pathway">
    <text evidence="1 9">Cell wall biogenesis; peptidoglycan biosynthesis.</text>
</comment>
<evidence type="ECO:0000256" key="4">
    <source>
        <dbReference type="ARBA" id="ARBA00022679"/>
    </source>
</evidence>
<dbReference type="PROSITE" id="PS52029">
    <property type="entry name" value="LD_TPASE"/>
    <property type="match status" value="1"/>
</dbReference>
<dbReference type="InterPro" id="IPR050979">
    <property type="entry name" value="LD-transpeptidase"/>
</dbReference>
<dbReference type="RefSeq" id="WP_057789738.1">
    <property type="nucleotide sequence ID" value="NZ_LAXJ01000002.1"/>
</dbReference>
<dbReference type="GO" id="GO:0018104">
    <property type="term" value="P:peptidoglycan-protein cross-linking"/>
    <property type="evidence" value="ECO:0007669"/>
    <property type="project" value="TreeGrafter"/>
</dbReference>
<evidence type="ECO:0000256" key="1">
    <source>
        <dbReference type="ARBA" id="ARBA00004752"/>
    </source>
</evidence>
<keyword evidence="10" id="KW-0732">Signal</keyword>
<dbReference type="SUPFAM" id="SSF141523">
    <property type="entry name" value="L,D-transpeptidase catalytic domain-like"/>
    <property type="match status" value="1"/>
</dbReference>
<evidence type="ECO:0000256" key="9">
    <source>
        <dbReference type="PROSITE-ProRule" id="PRU01373"/>
    </source>
</evidence>
<proteinExistence type="inferred from homology"/>
<sequence>MSKTRFTRRATLLGAAATLATPSLLLAQDNSPLSSSVKRNASSFTTRDWNDYFDSLGSGRIVCDINSRAVHHWNSSGVYSLYPSSVPMTDELTRRGYTEIVRKKVGPTWTPTESMKQRDPSLPDFMDAGPGNPLGTHAMYLSWPAYLIHGTHDTRKIGRRSSSGCIGLYNEHIAELFAKTEVGTKVLVL</sequence>
<dbReference type="GO" id="GO:0071555">
    <property type="term" value="P:cell wall organization"/>
    <property type="evidence" value="ECO:0007669"/>
    <property type="project" value="UniProtKB-UniRule"/>
</dbReference>
<dbReference type="GO" id="GO:0071972">
    <property type="term" value="F:peptidoglycan L,D-transpeptidase activity"/>
    <property type="evidence" value="ECO:0007669"/>
    <property type="project" value="TreeGrafter"/>
</dbReference>
<evidence type="ECO:0000313" key="12">
    <source>
        <dbReference type="EMBL" id="KRS14512.1"/>
    </source>
</evidence>
<dbReference type="CDD" id="cd16913">
    <property type="entry name" value="YkuD_like"/>
    <property type="match status" value="1"/>
</dbReference>
<keyword evidence="6 9" id="KW-0133">Cell shape</keyword>
<dbReference type="PANTHER" id="PTHR30582:SF24">
    <property type="entry name" value="L,D-TRANSPEPTIDASE ERFK_SRFK-RELATED"/>
    <property type="match status" value="1"/>
</dbReference>
<gene>
    <name evidence="12" type="ORF">XM53_02000</name>
</gene>
<dbReference type="UniPathway" id="UPA00219"/>
<dbReference type="GO" id="GO:0008360">
    <property type="term" value="P:regulation of cell shape"/>
    <property type="evidence" value="ECO:0007669"/>
    <property type="project" value="UniProtKB-UniRule"/>
</dbReference>
<feature type="signal peptide" evidence="10">
    <location>
        <begin position="1"/>
        <end position="27"/>
    </location>
</feature>
<reference evidence="12 13" key="1">
    <citation type="submission" date="2015-04" db="EMBL/GenBank/DDBJ databases">
        <title>The draft genome sequence of Roseovarius sp.R12b.</title>
        <authorList>
            <person name="Li G."/>
            <person name="Lai Q."/>
            <person name="Shao Z."/>
            <person name="Yan P."/>
        </authorList>
    </citation>
    <scope>NUCLEOTIDE SEQUENCE [LARGE SCALE GENOMIC DNA]</scope>
    <source>
        <strain evidence="12 13">R12B</strain>
    </source>
</reference>
<dbReference type="PANTHER" id="PTHR30582">
    <property type="entry name" value="L,D-TRANSPEPTIDASE"/>
    <property type="match status" value="1"/>
</dbReference>
<dbReference type="PATRIC" id="fig|1641875.4.peg.1491"/>
<feature type="active site" description="Nucleophile" evidence="9">
    <location>
        <position position="165"/>
    </location>
</feature>
<dbReference type="GO" id="GO:0016757">
    <property type="term" value="F:glycosyltransferase activity"/>
    <property type="evidence" value="ECO:0007669"/>
    <property type="project" value="UniProtKB-KW"/>
</dbReference>
<evidence type="ECO:0000256" key="6">
    <source>
        <dbReference type="ARBA" id="ARBA00022960"/>
    </source>
</evidence>
<keyword evidence="8 9" id="KW-0961">Cell wall biogenesis/degradation</keyword>
<evidence type="ECO:0000256" key="3">
    <source>
        <dbReference type="ARBA" id="ARBA00022676"/>
    </source>
</evidence>
<dbReference type="OrthoDB" id="9795305at2"/>
<organism evidence="12 13">
    <name type="scientific">Roseovarius atlanticus</name>
    <dbReference type="NCBI Taxonomy" id="1641875"/>
    <lineage>
        <taxon>Bacteria</taxon>
        <taxon>Pseudomonadati</taxon>
        <taxon>Pseudomonadota</taxon>
        <taxon>Alphaproteobacteria</taxon>
        <taxon>Rhodobacterales</taxon>
        <taxon>Roseobacteraceae</taxon>
        <taxon>Roseovarius</taxon>
    </lineage>
</organism>
<keyword evidence="7 9" id="KW-0573">Peptidoglycan synthesis</keyword>
<evidence type="ECO:0000259" key="11">
    <source>
        <dbReference type="PROSITE" id="PS52029"/>
    </source>
</evidence>
<evidence type="ECO:0000256" key="8">
    <source>
        <dbReference type="ARBA" id="ARBA00023316"/>
    </source>
</evidence>
<evidence type="ECO:0000256" key="2">
    <source>
        <dbReference type="ARBA" id="ARBA00005992"/>
    </source>
</evidence>
<feature type="chain" id="PRO_5006664114" description="L,D-TPase catalytic domain-containing protein" evidence="10">
    <location>
        <begin position="28"/>
        <end position="189"/>
    </location>
</feature>
<evidence type="ECO:0000313" key="13">
    <source>
        <dbReference type="Proteomes" id="UP000051295"/>
    </source>
</evidence>
<dbReference type="Proteomes" id="UP000051295">
    <property type="component" value="Unassembled WGS sequence"/>
</dbReference>
<keyword evidence="5" id="KW-0378">Hydrolase</keyword>
<accession>A0A0T5P077</accession>
<dbReference type="AlphaFoldDB" id="A0A0T5P077"/>
<evidence type="ECO:0000256" key="5">
    <source>
        <dbReference type="ARBA" id="ARBA00022801"/>
    </source>
</evidence>